<dbReference type="InterPro" id="IPR043133">
    <property type="entry name" value="GTP-CH-I_C/QueF"/>
</dbReference>
<proteinExistence type="predicted"/>
<dbReference type="Pfam" id="PF02152">
    <property type="entry name" value="FolB"/>
    <property type="match status" value="1"/>
</dbReference>
<dbReference type="SUPFAM" id="SSF55620">
    <property type="entry name" value="Tetrahydrobiopterin biosynthesis enzymes-like"/>
    <property type="match status" value="1"/>
</dbReference>
<dbReference type="GO" id="GO:0006760">
    <property type="term" value="P:folic acid-containing compound metabolic process"/>
    <property type="evidence" value="ECO:0007669"/>
    <property type="project" value="InterPro"/>
</dbReference>
<reference evidence="2 3" key="1">
    <citation type="submission" date="2016-08" db="EMBL/GenBank/DDBJ databases">
        <title>Campylobacter species from sea mammals.</title>
        <authorList>
            <person name="Gilbert M.J."/>
            <person name="Byrne B.A."/>
            <person name="Zomer A.L."/>
            <person name="Wagenaar J.A."/>
        </authorList>
    </citation>
    <scope>NUCLEOTIDE SEQUENCE [LARGE SCALE GENOMIC DNA]</scope>
    <source>
        <strain evidence="2 3">1105248</strain>
    </source>
</reference>
<dbReference type="GO" id="GO:0004150">
    <property type="term" value="F:dihydroneopterin aldolase activity"/>
    <property type="evidence" value="ECO:0007669"/>
    <property type="project" value="InterPro"/>
</dbReference>
<dbReference type="InterPro" id="IPR006157">
    <property type="entry name" value="FolB_dom"/>
</dbReference>
<dbReference type="SMART" id="SM00905">
    <property type="entry name" value="FolB"/>
    <property type="match status" value="1"/>
</dbReference>
<gene>
    <name evidence="2" type="ORF">BFG04_01925</name>
</gene>
<evidence type="ECO:0000259" key="1">
    <source>
        <dbReference type="SMART" id="SM00905"/>
    </source>
</evidence>
<dbReference type="EMBL" id="MCRK01000024">
    <property type="protein sequence ID" value="OPA78814.1"/>
    <property type="molecule type" value="Genomic_DNA"/>
</dbReference>
<evidence type="ECO:0000313" key="3">
    <source>
        <dbReference type="Proteomes" id="UP000189728"/>
    </source>
</evidence>
<dbReference type="Gene3D" id="3.30.1130.10">
    <property type="match status" value="1"/>
</dbReference>
<comment type="caution">
    <text evidence="2">The sequence shown here is derived from an EMBL/GenBank/DDBJ whole genome shotgun (WGS) entry which is preliminary data.</text>
</comment>
<feature type="domain" description="Dihydroneopterin aldolase/epimerase" evidence="1">
    <location>
        <begin position="7"/>
        <end position="106"/>
    </location>
</feature>
<protein>
    <submittedName>
        <fullName evidence="2">Dihydroneopterin aldolase</fullName>
    </submittedName>
</protein>
<accession>A0AAX0LB92</accession>
<dbReference type="AlphaFoldDB" id="A0AAX0LB92"/>
<name>A0AAX0LB92_9BACT</name>
<evidence type="ECO:0000313" key="2">
    <source>
        <dbReference type="EMBL" id="OPA78814.1"/>
    </source>
</evidence>
<sequence>MKQTLTTYIKDFEFKTIIGMCDFERVTPQKIKINVEYQSNDFIDYVEVINFIKYTYDDYKFEKLEDSLKIISEKLKENFENLTSIKIEIFKLEIIKNAIVGAKIEVVY</sequence>
<dbReference type="RefSeq" id="WP_069632862.1">
    <property type="nucleotide sequence ID" value="NZ_CP012546.1"/>
</dbReference>
<dbReference type="Proteomes" id="UP000189728">
    <property type="component" value="Unassembled WGS sequence"/>
</dbReference>
<organism evidence="2 3">
    <name type="scientific">Campylobacter pinnipediorum subsp. pinnipediorum</name>
    <dbReference type="NCBI Taxonomy" id="1660067"/>
    <lineage>
        <taxon>Bacteria</taxon>
        <taxon>Pseudomonadati</taxon>
        <taxon>Campylobacterota</taxon>
        <taxon>Epsilonproteobacteria</taxon>
        <taxon>Campylobacterales</taxon>
        <taxon>Campylobacteraceae</taxon>
        <taxon>Campylobacter</taxon>
    </lineage>
</organism>